<feature type="compositionally biased region" description="Polar residues" evidence="5">
    <location>
        <begin position="994"/>
        <end position="1009"/>
    </location>
</feature>
<sequence length="1009" mass="108840">MKIDDTPLNHYLIQHLKPLTEADPTLLADYVAALLKNHRSKKELQTLCVDQLYDFLGVGTNSFVVNLFNALDDGRIPSSMEDLEGAKSLDNIETVAGAVDTRISPSHLERLPSAGVQDWEDELEEEESSDDDRNHKHRRRVSRSRSTDRVDEHNVSRYNGGGSNDLKRQAGEHGRGVGQFDRERPSKFERRLGRDGGGRFSNGDQSERGLLRGGGPPFRGDAPNLRLDSVRMGRGRGVGNWVGPMPPPFGDAPPLLPPNAGFFPNGRGLGGRGAGWPGGFGHMGGMGAGSLEHAHAGRGPPGVMNLGMGMGLGPVRPRCLDFEERGFCLRGDLCPMDHGSHIVVEDVQSLSKFNLPVNLPNGRGMIVAPGQMAASNSILPTVAPSSSRGNRGSREPSVPPLEVPIMLNGQASGAEPDLYDPDQPLWNKDRPEATGRIRKLSSFQTEQTEVEKEKVEVKKNPDVRGNDGGSRGTNSSGLHGVDAGSTVWDRIGPVDVSAGILEVKLEEQRGQGRGVSWQQGRWGDRESDNGATIMSANPGRGRGAAGWAEVGPPFNRPKEGTNSGLRASGRSVERAQCTLYVSCIPPNSNRAEVLLMHFEKFGRVVDVRIPPHSDRAFVQFATREEAESALASPDAVMGNRFIRLSWANRDSITSDNGASTSFTGQSPTTGSEPTGGHPAQFVKGRGKLGFTGLNGVVASMSGPSITEGSNKATTSNDPASPLPTPVAMASKKQEELELMREKIRQKQEALAQKRDDFRRKLDKLASQGVAGTEDHVVELASKRQKVNNAGDVRVPKETVISNSPASSGLRKTSSSEAAQVGVQQVSLKPTRSPRPRTTSGVSAGHPTAAWGPARFKLDNRTTTFRVLPPLPATISDVAVVREHFAVFGELSSVEVEDVDGHKMDLGQPLNTNNPIRVSYTTRRSAERAMTQGRWFHGQSLNLAWVSSSSTNRPSESSVPSNKAVVTDHEINSRVDANEVTEEVSVEEQHHIESKANTTDEALQSPTQVV</sequence>
<dbReference type="InterPro" id="IPR000504">
    <property type="entry name" value="RRM_dom"/>
</dbReference>
<keyword evidence="4" id="KW-0175">Coiled coil</keyword>
<dbReference type="Gene3D" id="3.30.70.330">
    <property type="match status" value="1"/>
</dbReference>
<feature type="region of interest" description="Disordered" evidence="5">
    <location>
        <begin position="654"/>
        <end position="684"/>
    </location>
</feature>
<feature type="compositionally biased region" description="Acidic residues" evidence="5">
    <location>
        <begin position="118"/>
        <end position="130"/>
    </location>
</feature>
<evidence type="ECO:0000256" key="2">
    <source>
        <dbReference type="PROSITE-ProRule" id="PRU00176"/>
    </source>
</evidence>
<feature type="region of interest" description="Disordered" evidence="5">
    <location>
        <begin position="799"/>
        <end position="847"/>
    </location>
</feature>
<evidence type="ECO:0000256" key="4">
    <source>
        <dbReference type="SAM" id="Coils"/>
    </source>
</evidence>
<feature type="zinc finger region" description="C3H1-type" evidence="3">
    <location>
        <begin position="313"/>
        <end position="341"/>
    </location>
</feature>
<dbReference type="GO" id="GO:0005634">
    <property type="term" value="C:nucleus"/>
    <property type="evidence" value="ECO:0007669"/>
    <property type="project" value="TreeGrafter"/>
</dbReference>
<dbReference type="AlphaFoldDB" id="A0A8T0J2L4"/>
<dbReference type="PROSITE" id="PS50103">
    <property type="entry name" value="ZF_C3H1"/>
    <property type="match status" value="1"/>
</dbReference>
<evidence type="ECO:0000259" key="6">
    <source>
        <dbReference type="PROSITE" id="PS50102"/>
    </source>
</evidence>
<feature type="compositionally biased region" description="Basic and acidic residues" evidence="5">
    <location>
        <begin position="145"/>
        <end position="155"/>
    </location>
</feature>
<organism evidence="8 9">
    <name type="scientific">Ceratodon purpureus</name>
    <name type="common">Fire moss</name>
    <name type="synonym">Dicranum purpureum</name>
    <dbReference type="NCBI Taxonomy" id="3225"/>
    <lineage>
        <taxon>Eukaryota</taxon>
        <taxon>Viridiplantae</taxon>
        <taxon>Streptophyta</taxon>
        <taxon>Embryophyta</taxon>
        <taxon>Bryophyta</taxon>
        <taxon>Bryophytina</taxon>
        <taxon>Bryopsida</taxon>
        <taxon>Dicranidae</taxon>
        <taxon>Pseudoditrichales</taxon>
        <taxon>Ditrichaceae</taxon>
        <taxon>Ceratodon</taxon>
    </lineage>
</organism>
<feature type="region of interest" description="Disordered" evidence="5">
    <location>
        <begin position="380"/>
        <end position="403"/>
    </location>
</feature>
<feature type="compositionally biased region" description="Polar residues" evidence="5">
    <location>
        <begin position="654"/>
        <end position="672"/>
    </location>
</feature>
<protein>
    <submittedName>
        <fullName evidence="8">Uncharacterized protein</fullName>
    </submittedName>
</protein>
<evidence type="ECO:0000313" key="9">
    <source>
        <dbReference type="Proteomes" id="UP000822688"/>
    </source>
</evidence>
<proteinExistence type="predicted"/>
<dbReference type="SUPFAM" id="SSF54928">
    <property type="entry name" value="RNA-binding domain, RBD"/>
    <property type="match status" value="1"/>
</dbReference>
<dbReference type="Pfam" id="PF00076">
    <property type="entry name" value="RRM_1"/>
    <property type="match status" value="1"/>
</dbReference>
<feature type="region of interest" description="Disordered" evidence="5">
    <location>
        <begin position="701"/>
        <end position="724"/>
    </location>
</feature>
<evidence type="ECO:0000256" key="3">
    <source>
        <dbReference type="PROSITE-ProRule" id="PRU00723"/>
    </source>
</evidence>
<feature type="region of interest" description="Disordered" evidence="5">
    <location>
        <begin position="106"/>
        <end position="226"/>
    </location>
</feature>
<feature type="domain" description="RRM" evidence="6">
    <location>
        <begin position="577"/>
        <end position="649"/>
    </location>
</feature>
<dbReference type="InterPro" id="IPR012677">
    <property type="entry name" value="Nucleotide-bd_a/b_plait_sf"/>
</dbReference>
<accession>A0A8T0J2L4</accession>
<evidence type="ECO:0000256" key="5">
    <source>
        <dbReference type="SAM" id="MobiDB-lite"/>
    </source>
</evidence>
<keyword evidence="9" id="KW-1185">Reference proteome</keyword>
<feature type="region of interest" description="Disordered" evidence="5">
    <location>
        <begin position="973"/>
        <end position="1009"/>
    </location>
</feature>
<feature type="coiled-coil region" evidence="4">
    <location>
        <begin position="726"/>
        <end position="767"/>
    </location>
</feature>
<dbReference type="InterPro" id="IPR035979">
    <property type="entry name" value="RBD_domain_sf"/>
</dbReference>
<dbReference type="InterPro" id="IPR045137">
    <property type="entry name" value="RBM26/27"/>
</dbReference>
<dbReference type="FunFam" id="3.30.70.330:FF:000719">
    <property type="entry name" value="Predicted protein"/>
    <property type="match status" value="1"/>
</dbReference>
<keyword evidence="3" id="KW-0479">Metal-binding</keyword>
<keyword evidence="3" id="KW-0862">Zinc</keyword>
<feature type="domain" description="C3H1-type" evidence="7">
    <location>
        <begin position="313"/>
        <end position="341"/>
    </location>
</feature>
<evidence type="ECO:0000256" key="1">
    <source>
        <dbReference type="ARBA" id="ARBA00022884"/>
    </source>
</evidence>
<comment type="caution">
    <text evidence="8">The sequence shown here is derived from an EMBL/GenBank/DDBJ whole genome shotgun (WGS) entry which is preliminary data.</text>
</comment>
<keyword evidence="1 2" id="KW-0694">RNA-binding</keyword>
<feature type="compositionally biased region" description="Basic and acidic residues" evidence="5">
    <location>
        <begin position="449"/>
        <end position="465"/>
    </location>
</feature>
<dbReference type="GO" id="GO:0008270">
    <property type="term" value="F:zinc ion binding"/>
    <property type="evidence" value="ECO:0007669"/>
    <property type="project" value="UniProtKB-KW"/>
</dbReference>
<feature type="compositionally biased region" description="Basic and acidic residues" evidence="5">
    <location>
        <begin position="165"/>
        <end position="197"/>
    </location>
</feature>
<evidence type="ECO:0000259" key="7">
    <source>
        <dbReference type="PROSITE" id="PS50103"/>
    </source>
</evidence>
<dbReference type="EMBL" id="CM026422">
    <property type="protein sequence ID" value="KAG0589111.1"/>
    <property type="molecule type" value="Genomic_DNA"/>
</dbReference>
<dbReference type="CDD" id="cd12257">
    <property type="entry name" value="RRM1_RBM26_like"/>
    <property type="match status" value="1"/>
</dbReference>
<feature type="region of interest" description="Disordered" evidence="5">
    <location>
        <begin position="440"/>
        <end position="481"/>
    </location>
</feature>
<dbReference type="GO" id="GO:0003723">
    <property type="term" value="F:RNA binding"/>
    <property type="evidence" value="ECO:0007669"/>
    <property type="project" value="UniProtKB-UniRule"/>
</dbReference>
<feature type="compositionally biased region" description="Polar residues" evidence="5">
    <location>
        <begin position="701"/>
        <end position="718"/>
    </location>
</feature>
<feature type="region of interest" description="Disordered" evidence="5">
    <location>
        <begin position="411"/>
        <end position="430"/>
    </location>
</feature>
<dbReference type="PROSITE" id="PS50102">
    <property type="entry name" value="RRM"/>
    <property type="match status" value="1"/>
</dbReference>
<dbReference type="SMART" id="SM00360">
    <property type="entry name" value="RRM"/>
    <property type="match status" value="1"/>
</dbReference>
<reference evidence="8" key="1">
    <citation type="submission" date="2020-06" db="EMBL/GenBank/DDBJ databases">
        <title>WGS assembly of Ceratodon purpureus strain R40.</title>
        <authorList>
            <person name="Carey S.B."/>
            <person name="Jenkins J."/>
            <person name="Shu S."/>
            <person name="Lovell J.T."/>
            <person name="Sreedasyam A."/>
            <person name="Maumus F."/>
            <person name="Tiley G.P."/>
            <person name="Fernandez-Pozo N."/>
            <person name="Barry K."/>
            <person name="Chen C."/>
            <person name="Wang M."/>
            <person name="Lipzen A."/>
            <person name="Daum C."/>
            <person name="Saski C.A."/>
            <person name="Payton A.C."/>
            <person name="Mcbreen J.C."/>
            <person name="Conrad R.E."/>
            <person name="Kollar L.M."/>
            <person name="Olsson S."/>
            <person name="Huttunen S."/>
            <person name="Landis J.B."/>
            <person name="Wickett N.J."/>
            <person name="Johnson M.G."/>
            <person name="Rensing S.A."/>
            <person name="Grimwood J."/>
            <person name="Schmutz J."/>
            <person name="Mcdaniel S.F."/>
        </authorList>
    </citation>
    <scope>NUCLEOTIDE SEQUENCE</scope>
    <source>
        <strain evidence="8">R40</strain>
    </source>
</reference>
<name>A0A8T0J2L4_CERPU</name>
<feature type="compositionally biased region" description="Polar residues" evidence="5">
    <location>
        <begin position="799"/>
        <end position="841"/>
    </location>
</feature>
<keyword evidence="3" id="KW-0863">Zinc-finger</keyword>
<evidence type="ECO:0000313" key="8">
    <source>
        <dbReference type="EMBL" id="KAG0589111.1"/>
    </source>
</evidence>
<dbReference type="PANTHER" id="PTHR14398:SF0">
    <property type="entry name" value="ZINC FINGER PROTEIN SWM"/>
    <property type="match status" value="1"/>
</dbReference>
<dbReference type="PANTHER" id="PTHR14398">
    <property type="entry name" value="RNA RECOGNITION RRM/RNP DOMAIN"/>
    <property type="match status" value="1"/>
</dbReference>
<gene>
    <name evidence="8" type="ORF">KC19_2G291900</name>
</gene>
<dbReference type="Proteomes" id="UP000822688">
    <property type="component" value="Chromosome 2"/>
</dbReference>
<dbReference type="InterPro" id="IPR000571">
    <property type="entry name" value="Znf_CCCH"/>
</dbReference>
<feature type="compositionally biased region" description="Polar residues" evidence="5">
    <location>
        <begin position="380"/>
        <end position="390"/>
    </location>
</feature>